<protein>
    <submittedName>
        <fullName evidence="6">Uncharacterized protein</fullName>
    </submittedName>
</protein>
<dbReference type="PANTHER" id="PTHR46572">
    <property type="entry name" value="RHO1 GDP-GTP EXCHANGE PROTEIN 1-RELATED"/>
    <property type="match status" value="1"/>
</dbReference>
<feature type="compositionally biased region" description="Low complexity" evidence="2">
    <location>
        <begin position="58"/>
        <end position="74"/>
    </location>
</feature>
<sequence>MQSTSRSRNSPGGSRHPHPDRISPHAHPQAFGSPTVSQNPSFPPHAFPTPFPTPQYDYPSPSTPTAYPSSLSPPNWQRPRATSSYSLESTTLAFPEPQLYRKTSSRDVTHPPPPPPRTPRQHLDTTPRVTPALSHRSSVTGPNFQGAEHVEPQTDHDLSKLSLDSAAGLELFQSGKTPESEQEWARFVPPQALEALGKKEVERQSVLFEIFKSELDYVNDLQIIEDVYITPILSAPFEIMAKEKGKMFVSEVFWNMDEIVAHHRRMLRSLFSRQRDQHPLVQSIADIVLDNALRFTPEYESYIKHSPLSLEHHRKELDQNPLYSNFIETCSEDPRLRKRDFKTLLTRPITRLPRLKLILERIQHLTAEGHPDLETIPIVLTVLQDFIKSSEPGIAAAEDKVKFGALYKSLVDPQGEITDLDLRDESRTLIHSGPLARQKSDTWRSWSDIFGALLDNYFMLLKEEMSTSGTITRSHIVRPIPLEYLRVASFEEPPVVRKERADNGSFISINSTKQNMYPFTIYHANPKVPRQYTLYTLTPTARINWHNALVDAIGVRKVRQDANKWYGPQTLNDGFFRSPSRTSQATGTHFTGRIRCVASFEFKKRNYLAAGCTTGIYVGIRADSSFQRVLENVSPTSIVAVPEFNKLLVHCDTALFSYPLDLVIRVSQRHDTPETLEGSMERLAQKDGSVLFFKAGRVAHRTLIVYATKTFMHVTLHVLELADQDENARPSADRGSSFRSFGSPMPIPRDAHDAIFLCKDVAICASKAIHIVRPLNMNVSPIVVPKLFDSTNGANTFIHVLREKCDAAKILGLVRCEKAEFLLVYDDFGCYMDSHGKPARSAGYISWECKATAYAHRGPHLLLFSPRFIEVRGLASGKLVQVIEGKDVRLVHSGLTKEDMLVAAMTGDIEDENGLSEKVQELVQTTAIDAQELMGRVEQQWDEWDV</sequence>
<dbReference type="Pfam" id="PF00780">
    <property type="entry name" value="CNH"/>
    <property type="match status" value="1"/>
</dbReference>
<keyword evidence="1" id="KW-0344">Guanine-nucleotide releasing factor</keyword>
<dbReference type="Pfam" id="PF00621">
    <property type="entry name" value="RhoGEF"/>
    <property type="match status" value="1"/>
</dbReference>
<feature type="compositionally biased region" description="Polar residues" evidence="2">
    <location>
        <begin position="1"/>
        <end position="12"/>
    </location>
</feature>
<dbReference type="InterPro" id="IPR011993">
    <property type="entry name" value="PH-like_dom_sf"/>
</dbReference>
<evidence type="ECO:0000256" key="1">
    <source>
        <dbReference type="ARBA" id="ARBA00022658"/>
    </source>
</evidence>
<dbReference type="InterPro" id="IPR052233">
    <property type="entry name" value="Rho-type_GEFs"/>
</dbReference>
<dbReference type="Proteomes" id="UP000759537">
    <property type="component" value="Unassembled WGS sequence"/>
</dbReference>
<feature type="domain" description="CNH" evidence="5">
    <location>
        <begin position="591"/>
        <end position="898"/>
    </location>
</feature>
<evidence type="ECO:0000313" key="7">
    <source>
        <dbReference type="Proteomes" id="UP000759537"/>
    </source>
</evidence>
<evidence type="ECO:0000259" key="5">
    <source>
        <dbReference type="PROSITE" id="PS50219"/>
    </source>
</evidence>
<dbReference type="SUPFAM" id="SSF48065">
    <property type="entry name" value="DBL homology domain (DH-domain)"/>
    <property type="match status" value="1"/>
</dbReference>
<dbReference type="PROSITE" id="PS50010">
    <property type="entry name" value="DH_2"/>
    <property type="match status" value="1"/>
</dbReference>
<dbReference type="OrthoDB" id="2272012at2759"/>
<dbReference type="SMART" id="SM00325">
    <property type="entry name" value="RhoGEF"/>
    <property type="match status" value="1"/>
</dbReference>
<organism evidence="6 7">
    <name type="scientific">Russula ochroleuca</name>
    <dbReference type="NCBI Taxonomy" id="152965"/>
    <lineage>
        <taxon>Eukaryota</taxon>
        <taxon>Fungi</taxon>
        <taxon>Dikarya</taxon>
        <taxon>Basidiomycota</taxon>
        <taxon>Agaricomycotina</taxon>
        <taxon>Agaricomycetes</taxon>
        <taxon>Russulales</taxon>
        <taxon>Russulaceae</taxon>
        <taxon>Russula</taxon>
    </lineage>
</organism>
<feature type="domain" description="PH" evidence="3">
    <location>
        <begin position="428"/>
        <end position="554"/>
    </location>
</feature>
<evidence type="ECO:0000256" key="2">
    <source>
        <dbReference type="SAM" id="MobiDB-lite"/>
    </source>
</evidence>
<dbReference type="CDD" id="cd00160">
    <property type="entry name" value="RhoGEF"/>
    <property type="match status" value="1"/>
</dbReference>
<dbReference type="SUPFAM" id="SSF50729">
    <property type="entry name" value="PH domain-like"/>
    <property type="match status" value="1"/>
</dbReference>
<comment type="caution">
    <text evidence="6">The sequence shown here is derived from an EMBL/GenBank/DDBJ whole genome shotgun (WGS) entry which is preliminary data.</text>
</comment>
<dbReference type="PROSITE" id="PS50003">
    <property type="entry name" value="PH_DOMAIN"/>
    <property type="match status" value="1"/>
</dbReference>
<feature type="compositionally biased region" description="Polar residues" evidence="2">
    <location>
        <begin position="80"/>
        <end position="92"/>
    </location>
</feature>
<dbReference type="Gene3D" id="2.30.29.30">
    <property type="entry name" value="Pleckstrin-homology domain (PH domain)/Phosphotyrosine-binding domain (PTB)"/>
    <property type="match status" value="1"/>
</dbReference>
<accession>A0A9P5N452</accession>
<dbReference type="PROSITE" id="PS50219">
    <property type="entry name" value="CNH"/>
    <property type="match status" value="1"/>
</dbReference>
<feature type="domain" description="DH" evidence="4">
    <location>
        <begin position="202"/>
        <end position="393"/>
    </location>
</feature>
<proteinExistence type="predicted"/>
<dbReference type="PANTHER" id="PTHR46572:SF1">
    <property type="entry name" value="RHO1 GUANINE NUCLEOTIDE EXCHANGE FACTOR TUS1"/>
    <property type="match status" value="1"/>
</dbReference>
<dbReference type="AlphaFoldDB" id="A0A9P5N452"/>
<gene>
    <name evidence="6" type="ORF">DFH94DRAFT_710408</name>
</gene>
<dbReference type="SMART" id="SM00233">
    <property type="entry name" value="PH"/>
    <property type="match status" value="1"/>
</dbReference>
<feature type="region of interest" description="Disordered" evidence="2">
    <location>
        <begin position="1"/>
        <end position="141"/>
    </location>
</feature>
<reference evidence="6" key="2">
    <citation type="journal article" date="2020" name="Nat. Commun.">
        <title>Large-scale genome sequencing of mycorrhizal fungi provides insights into the early evolution of symbiotic traits.</title>
        <authorList>
            <person name="Miyauchi S."/>
            <person name="Kiss E."/>
            <person name="Kuo A."/>
            <person name="Drula E."/>
            <person name="Kohler A."/>
            <person name="Sanchez-Garcia M."/>
            <person name="Morin E."/>
            <person name="Andreopoulos B."/>
            <person name="Barry K.W."/>
            <person name="Bonito G."/>
            <person name="Buee M."/>
            <person name="Carver A."/>
            <person name="Chen C."/>
            <person name="Cichocki N."/>
            <person name="Clum A."/>
            <person name="Culley D."/>
            <person name="Crous P.W."/>
            <person name="Fauchery L."/>
            <person name="Girlanda M."/>
            <person name="Hayes R.D."/>
            <person name="Keri Z."/>
            <person name="LaButti K."/>
            <person name="Lipzen A."/>
            <person name="Lombard V."/>
            <person name="Magnuson J."/>
            <person name="Maillard F."/>
            <person name="Murat C."/>
            <person name="Nolan M."/>
            <person name="Ohm R.A."/>
            <person name="Pangilinan J."/>
            <person name="Pereira M.F."/>
            <person name="Perotto S."/>
            <person name="Peter M."/>
            <person name="Pfister S."/>
            <person name="Riley R."/>
            <person name="Sitrit Y."/>
            <person name="Stielow J.B."/>
            <person name="Szollosi G."/>
            <person name="Zifcakova L."/>
            <person name="Stursova M."/>
            <person name="Spatafora J.W."/>
            <person name="Tedersoo L."/>
            <person name="Vaario L.M."/>
            <person name="Yamada A."/>
            <person name="Yan M."/>
            <person name="Wang P."/>
            <person name="Xu J."/>
            <person name="Bruns T."/>
            <person name="Baldrian P."/>
            <person name="Vilgalys R."/>
            <person name="Dunand C."/>
            <person name="Henrissat B."/>
            <person name="Grigoriev I.V."/>
            <person name="Hibbett D."/>
            <person name="Nagy L.G."/>
            <person name="Martin F.M."/>
        </authorList>
    </citation>
    <scope>NUCLEOTIDE SEQUENCE</scope>
    <source>
        <strain evidence="6">Prilba</strain>
    </source>
</reference>
<feature type="compositionally biased region" description="Pro residues" evidence="2">
    <location>
        <begin position="41"/>
        <end position="53"/>
    </location>
</feature>
<dbReference type="InterPro" id="IPR000219">
    <property type="entry name" value="DH_dom"/>
</dbReference>
<evidence type="ECO:0000313" key="6">
    <source>
        <dbReference type="EMBL" id="KAF8486089.1"/>
    </source>
</evidence>
<dbReference type="SMART" id="SM00036">
    <property type="entry name" value="CNH"/>
    <property type="match status" value="1"/>
</dbReference>
<dbReference type="InterPro" id="IPR035899">
    <property type="entry name" value="DBL_dom_sf"/>
</dbReference>
<evidence type="ECO:0000259" key="3">
    <source>
        <dbReference type="PROSITE" id="PS50003"/>
    </source>
</evidence>
<dbReference type="Gene3D" id="1.20.900.10">
    <property type="entry name" value="Dbl homology (DH) domain"/>
    <property type="match status" value="1"/>
</dbReference>
<keyword evidence="7" id="KW-1185">Reference proteome</keyword>
<evidence type="ECO:0000259" key="4">
    <source>
        <dbReference type="PROSITE" id="PS50010"/>
    </source>
</evidence>
<dbReference type="EMBL" id="WHVB01000002">
    <property type="protein sequence ID" value="KAF8486089.1"/>
    <property type="molecule type" value="Genomic_DNA"/>
</dbReference>
<dbReference type="InterPro" id="IPR001180">
    <property type="entry name" value="CNH_dom"/>
</dbReference>
<dbReference type="InterPro" id="IPR001849">
    <property type="entry name" value="PH_domain"/>
</dbReference>
<reference evidence="6" key="1">
    <citation type="submission" date="2019-10" db="EMBL/GenBank/DDBJ databases">
        <authorList>
            <consortium name="DOE Joint Genome Institute"/>
            <person name="Kuo A."/>
            <person name="Miyauchi S."/>
            <person name="Kiss E."/>
            <person name="Drula E."/>
            <person name="Kohler A."/>
            <person name="Sanchez-Garcia M."/>
            <person name="Andreopoulos B."/>
            <person name="Barry K.W."/>
            <person name="Bonito G."/>
            <person name="Buee M."/>
            <person name="Carver A."/>
            <person name="Chen C."/>
            <person name="Cichocki N."/>
            <person name="Clum A."/>
            <person name="Culley D."/>
            <person name="Crous P.W."/>
            <person name="Fauchery L."/>
            <person name="Girlanda M."/>
            <person name="Hayes R."/>
            <person name="Keri Z."/>
            <person name="LaButti K."/>
            <person name="Lipzen A."/>
            <person name="Lombard V."/>
            <person name="Magnuson J."/>
            <person name="Maillard F."/>
            <person name="Morin E."/>
            <person name="Murat C."/>
            <person name="Nolan M."/>
            <person name="Ohm R."/>
            <person name="Pangilinan J."/>
            <person name="Pereira M."/>
            <person name="Perotto S."/>
            <person name="Peter M."/>
            <person name="Riley R."/>
            <person name="Sitrit Y."/>
            <person name="Stielow B."/>
            <person name="Szollosi G."/>
            <person name="Zifcakova L."/>
            <person name="Stursova M."/>
            <person name="Spatafora J.W."/>
            <person name="Tedersoo L."/>
            <person name="Vaario L.-M."/>
            <person name="Yamada A."/>
            <person name="Yan M."/>
            <person name="Wang P."/>
            <person name="Xu J."/>
            <person name="Bruns T."/>
            <person name="Baldrian P."/>
            <person name="Vilgalys R."/>
            <person name="Henrissat B."/>
            <person name="Grigoriev I.V."/>
            <person name="Hibbett D."/>
            <person name="Nagy L.G."/>
            <person name="Martin F.M."/>
        </authorList>
    </citation>
    <scope>NUCLEOTIDE SEQUENCE</scope>
    <source>
        <strain evidence="6">Prilba</strain>
    </source>
</reference>
<dbReference type="GO" id="GO:0005085">
    <property type="term" value="F:guanyl-nucleotide exchange factor activity"/>
    <property type="evidence" value="ECO:0007669"/>
    <property type="project" value="UniProtKB-KW"/>
</dbReference>
<name>A0A9P5N452_9AGAM</name>